<reference evidence="1 2" key="1">
    <citation type="journal article" date="2014" name="Int. J. Syst. Evol. Microbiol.">
        <title>Complete genome sequence of Corynebacterium casei LMG S-19264T (=DSM 44701T), isolated from a smear-ripened cheese.</title>
        <authorList>
            <consortium name="US DOE Joint Genome Institute (JGI-PGF)"/>
            <person name="Walter F."/>
            <person name="Albersmeier A."/>
            <person name="Kalinowski J."/>
            <person name="Ruckert C."/>
        </authorList>
    </citation>
    <scope>NUCLEOTIDE SEQUENCE [LARGE SCALE GENOMIC DNA]</scope>
    <source>
        <strain evidence="1 2">CGMCC 1.9161</strain>
    </source>
</reference>
<dbReference type="PRINTS" id="PR00313">
    <property type="entry name" value="CABNDNGRPT"/>
</dbReference>
<dbReference type="SUPFAM" id="SSF51120">
    <property type="entry name" value="beta-Roll"/>
    <property type="match status" value="4"/>
</dbReference>
<comment type="caution">
    <text evidence="1">The sequence shown here is derived from an EMBL/GenBank/DDBJ whole genome shotgun (WGS) entry which is preliminary data.</text>
</comment>
<dbReference type="GO" id="GO:0005509">
    <property type="term" value="F:calcium ion binding"/>
    <property type="evidence" value="ECO:0007669"/>
    <property type="project" value="InterPro"/>
</dbReference>
<dbReference type="EMBL" id="BMMF01000003">
    <property type="protein sequence ID" value="GGK25134.1"/>
    <property type="molecule type" value="Genomic_DNA"/>
</dbReference>
<organism evidence="1 2">
    <name type="scientific">Salinarimonas ramus</name>
    <dbReference type="NCBI Taxonomy" id="690164"/>
    <lineage>
        <taxon>Bacteria</taxon>
        <taxon>Pseudomonadati</taxon>
        <taxon>Pseudomonadota</taxon>
        <taxon>Alphaproteobacteria</taxon>
        <taxon>Hyphomicrobiales</taxon>
        <taxon>Salinarimonadaceae</taxon>
        <taxon>Salinarimonas</taxon>
    </lineage>
</organism>
<dbReference type="InterPro" id="IPR018511">
    <property type="entry name" value="Hemolysin-typ_Ca-bd_CS"/>
</dbReference>
<protein>
    <recommendedName>
        <fullName evidence="3">Ca2+-binding protein, RTX toxin-related</fullName>
    </recommendedName>
</protein>
<dbReference type="AlphaFoldDB" id="A0A917V250"/>
<accession>A0A917V250</accession>
<sequence>MQALGQWLLDVGEDFLSDLWDLLDPFNTDQRIPDWLRDLFDNPPISPLVLDLDEDGIDLVTLDESSAYFDLDVDGFAEKTAWIAADDAFLAYDRNGNGVIDDRSELFGGETEDGFTALAREDSNGDGIIDAADPVFASLLLWRDADGDGVTDPGELQSLADAGIVSIDLDAAFIDRWIGGNWFSHESTYTLVDGTSASVVDVWFENDQLLTLYTGGGASTLDPAAARLPDLAGYGTVPDLSIALSQQPALAQAIRDLVLSASSSTVEQMRDGFEAVFLAWTGADGADPDGRGFFIDGRHLAALEALHGRSYIAFDGTTTPGNRAGSMLEAYYDEVMQGMFARFMAQVPYSHALLLLEGGASAELALDLPFASVRYLDYDVRSDSLTADYGSIVPVIIDALLGTADDEDVAALDIGANLAQLGAILGSGSELLELQLANEIRAAADAVGLGAVIEMLIPNLVTGRMVATTSGDDVVVGGSASDVLAGGLGDDVLRGDDGSDNYVWSHGDGADVVEDGLYDGRTDRLILADVAAGSVSLSRDGNDLIVTIAESAPAAGDGGSVRLVDSIDDDRETGVEQIVLGDGEVWDRQRFRVELVSASEGDDLLYGGEAGESFDGLGGNDQIFAAGGNDDLNGGTGDDLLDGGAGDDVLAGGEGADTLVFRLGDGQDQVWGFDPSVDRIALDGLAPQDIRFEDFGGASQITGADGTHFYFHGLTGILRSDIVFVSAADGSVLDASAPREIVGGTGDDVLVGGAEPNTLLGGAGNDTLNGIAGANTLDGGAGNDTLIAGSGADTLVLRLGGGQDEGWAFDPTTDRIALDGLTPDQVTFADFGNASQITAADGSFVYFHGLTGFAKEDLVFVDLATGAVLPVGATAIDGTAGDDSLVGTGANEIISGRAGADFLWSNGGTDTLDGGTGDDFLRAGSGADTIVFRSGDGADVVELFDLASDRIDLVDVDEADLAFWEDTTGTLISAPDGTSLWLIGITGVQPGGFAFV</sequence>
<keyword evidence="2" id="KW-1185">Reference proteome</keyword>
<evidence type="ECO:0000313" key="2">
    <source>
        <dbReference type="Proteomes" id="UP000600449"/>
    </source>
</evidence>
<evidence type="ECO:0000313" key="1">
    <source>
        <dbReference type="EMBL" id="GGK25134.1"/>
    </source>
</evidence>
<dbReference type="PANTHER" id="PTHR39431:SF1">
    <property type="entry name" value="FRPA_C-RELATED PROTEIN"/>
    <property type="match status" value="1"/>
</dbReference>
<dbReference type="RefSeq" id="WP_188910204.1">
    <property type="nucleotide sequence ID" value="NZ_BMMF01000003.1"/>
</dbReference>
<gene>
    <name evidence="1" type="ORF">GCM10011322_09620</name>
</gene>
<name>A0A917V250_9HYPH</name>
<dbReference type="InterPro" id="IPR011049">
    <property type="entry name" value="Serralysin-like_metalloprot_C"/>
</dbReference>
<evidence type="ECO:0008006" key="3">
    <source>
        <dbReference type="Google" id="ProtNLM"/>
    </source>
</evidence>
<dbReference type="Gene3D" id="2.150.10.10">
    <property type="entry name" value="Serralysin-like metalloprotease, C-terminal"/>
    <property type="match status" value="3"/>
</dbReference>
<dbReference type="Pfam" id="PF00353">
    <property type="entry name" value="HemolysinCabind"/>
    <property type="match status" value="6"/>
</dbReference>
<proteinExistence type="predicted"/>
<dbReference type="InterPro" id="IPR001343">
    <property type="entry name" value="Hemolysn_Ca-bd"/>
</dbReference>
<dbReference type="Proteomes" id="UP000600449">
    <property type="component" value="Unassembled WGS sequence"/>
</dbReference>
<dbReference type="PANTHER" id="PTHR39431">
    <property type="entry name" value="FRPA/C-RELATED PROTEIN"/>
    <property type="match status" value="1"/>
</dbReference>
<dbReference type="PROSITE" id="PS00330">
    <property type="entry name" value="HEMOLYSIN_CALCIUM"/>
    <property type="match status" value="4"/>
</dbReference>